<dbReference type="VEuPathDB" id="VectorBase:CPIJ003404"/>
<name>B0W815_CULQU</name>
<keyword evidence="3" id="KW-1185">Reference proteome</keyword>
<organism>
    <name type="scientific">Culex quinquefasciatus</name>
    <name type="common">Southern house mosquito</name>
    <name type="synonym">Culex pungens</name>
    <dbReference type="NCBI Taxonomy" id="7176"/>
    <lineage>
        <taxon>Eukaryota</taxon>
        <taxon>Metazoa</taxon>
        <taxon>Ecdysozoa</taxon>
        <taxon>Arthropoda</taxon>
        <taxon>Hexapoda</taxon>
        <taxon>Insecta</taxon>
        <taxon>Pterygota</taxon>
        <taxon>Neoptera</taxon>
        <taxon>Endopterygota</taxon>
        <taxon>Diptera</taxon>
        <taxon>Nematocera</taxon>
        <taxon>Culicoidea</taxon>
        <taxon>Culicidae</taxon>
        <taxon>Culicinae</taxon>
        <taxon>Culicini</taxon>
        <taxon>Culex</taxon>
        <taxon>Culex</taxon>
    </lineage>
</organism>
<dbReference type="EMBL" id="DS231856">
    <property type="protein sequence ID" value="EDS38477.1"/>
    <property type="molecule type" value="Genomic_DNA"/>
</dbReference>
<dbReference type="STRING" id="7176.B0W815"/>
<dbReference type="FunCoup" id="B0W815">
    <property type="interactions" value="971"/>
</dbReference>
<dbReference type="OrthoDB" id="1708588at2759"/>
<gene>
    <name evidence="2" type="primary">6034549</name>
    <name evidence="1" type="ORF">CpipJ_CPIJ003404</name>
</gene>
<evidence type="ECO:0000313" key="2">
    <source>
        <dbReference type="EnsemblMetazoa" id="CPIJ003404-PA"/>
    </source>
</evidence>
<accession>B0W815</accession>
<dbReference type="HOGENOM" id="CLU_085848_0_0_1"/>
<protein>
    <submittedName>
        <fullName evidence="1 2">Uncharacterized protein</fullName>
    </submittedName>
</protein>
<reference evidence="1" key="1">
    <citation type="submission" date="2007-03" db="EMBL/GenBank/DDBJ databases">
        <title>Annotation of Culex pipiens quinquefasciatus.</title>
        <authorList>
            <consortium name="The Broad Institute Genome Sequencing Platform"/>
            <person name="Atkinson P.W."/>
            <person name="Hemingway J."/>
            <person name="Christensen B.M."/>
            <person name="Higgs S."/>
            <person name="Kodira C."/>
            <person name="Hannick L."/>
            <person name="Megy K."/>
            <person name="O'Leary S."/>
            <person name="Pearson M."/>
            <person name="Haas B.J."/>
            <person name="Mauceli E."/>
            <person name="Wortman J.R."/>
            <person name="Lee N.H."/>
            <person name="Guigo R."/>
            <person name="Stanke M."/>
            <person name="Alvarado L."/>
            <person name="Amedeo P."/>
            <person name="Antoine C.H."/>
            <person name="Arensburger P."/>
            <person name="Bidwell S.L."/>
            <person name="Crawford M."/>
            <person name="Camaro F."/>
            <person name="Devon K."/>
            <person name="Engels R."/>
            <person name="Hammond M."/>
            <person name="Howarth C."/>
            <person name="Koehrsen M."/>
            <person name="Lawson D."/>
            <person name="Montgomery P."/>
            <person name="Nene V."/>
            <person name="Nusbaum C."/>
            <person name="Puiu D."/>
            <person name="Romero-Severson J."/>
            <person name="Severson D.W."/>
            <person name="Shumway M."/>
            <person name="Sisk P."/>
            <person name="Stolte C."/>
            <person name="Zeng Q."/>
            <person name="Eisenstadt E."/>
            <person name="Fraser-Liggett C."/>
            <person name="Strausberg R."/>
            <person name="Galagan J."/>
            <person name="Birren B."/>
            <person name="Collins F.H."/>
        </authorList>
    </citation>
    <scope>NUCLEOTIDE SEQUENCE [LARGE SCALE GENOMIC DNA]</scope>
    <source>
        <strain evidence="1">JHB</strain>
    </source>
</reference>
<dbReference type="OMA" id="CKNIDDW"/>
<dbReference type="KEGG" id="cqu:CpipJ_CPIJ003404"/>
<dbReference type="Gene3D" id="3.80.10.10">
    <property type="entry name" value="Ribonuclease Inhibitor"/>
    <property type="match status" value="1"/>
</dbReference>
<evidence type="ECO:0000313" key="1">
    <source>
        <dbReference type="EMBL" id="EDS38477.1"/>
    </source>
</evidence>
<dbReference type="eggNOG" id="KOG3864">
    <property type="taxonomic scope" value="Eukaryota"/>
</dbReference>
<dbReference type="VEuPathDB" id="VectorBase:CQUJHB005054"/>
<dbReference type="EnsemblMetazoa" id="CPIJ003404-RA">
    <property type="protein sequence ID" value="CPIJ003404-PA"/>
    <property type="gene ID" value="CPIJ003404"/>
</dbReference>
<sequence>MLKRNINPILYRSLFTTVRWRNRDDMQDPKLAHIKEKIEADKQRLRWRTPYSDRPEEFQSTFKLFSSSNRNSELVELMQQPVDLSPSAIKNWWTRRRSGIEAHMQKFIPERHATLGDDLAAAHFVVHRGGSVRFRGQQKWIKMDEEENYELPTNYVPNLVLEEVKCDNMVLFYEGLENIRRLRHLTHLSFENVAKFDDWCLDRVSGSYFPALEVLNLKGTVVTERGLNSLYRLPSLKTVLVDSPEKNISWKLTIALLEEWNPKLEASSDHKFIKS</sequence>
<dbReference type="InParanoid" id="B0W815"/>
<dbReference type="SUPFAM" id="SSF52047">
    <property type="entry name" value="RNI-like"/>
    <property type="match status" value="1"/>
</dbReference>
<dbReference type="Proteomes" id="UP000002320">
    <property type="component" value="Unassembled WGS sequence"/>
</dbReference>
<reference evidence="2" key="2">
    <citation type="submission" date="2020-05" db="UniProtKB">
        <authorList>
            <consortium name="EnsemblMetazoa"/>
        </authorList>
    </citation>
    <scope>IDENTIFICATION</scope>
    <source>
        <strain evidence="2">JHB</strain>
    </source>
</reference>
<dbReference type="AlphaFoldDB" id="B0W815"/>
<evidence type="ECO:0000313" key="3">
    <source>
        <dbReference type="Proteomes" id="UP000002320"/>
    </source>
</evidence>
<dbReference type="InterPro" id="IPR032675">
    <property type="entry name" value="LRR_dom_sf"/>
</dbReference>
<proteinExistence type="predicted"/>